<proteinExistence type="predicted"/>
<dbReference type="AlphaFoldDB" id="B0NT29"/>
<name>B0NT29_BACSE</name>
<accession>B0NT29</accession>
<gene>
    <name evidence="1" type="ORF">BACSTE_02645</name>
</gene>
<reference evidence="1 2" key="1">
    <citation type="submission" date="2007-11" db="EMBL/GenBank/DDBJ databases">
        <title>Draft genome sequence of Bacteroides stercoris(ATCC 43183).</title>
        <authorList>
            <person name="Sudarsanam P."/>
            <person name="Ley R."/>
            <person name="Guruge J."/>
            <person name="Turnbaugh P.J."/>
            <person name="Mahowald M."/>
            <person name="Liep D."/>
            <person name="Gordon J."/>
        </authorList>
    </citation>
    <scope>NUCLEOTIDE SEQUENCE [LARGE SCALE GENOMIC DNA]</scope>
    <source>
        <strain evidence="1 2">ATCC 43183</strain>
    </source>
</reference>
<dbReference type="Proteomes" id="UP000004713">
    <property type="component" value="Unassembled WGS sequence"/>
</dbReference>
<protein>
    <submittedName>
        <fullName evidence="1">Uncharacterized protein</fullName>
    </submittedName>
</protein>
<dbReference type="Gene3D" id="3.40.50.1820">
    <property type="entry name" value="alpha/beta hydrolase"/>
    <property type="match status" value="1"/>
</dbReference>
<comment type="caution">
    <text evidence="1">The sequence shown here is derived from an EMBL/GenBank/DDBJ whole genome shotgun (WGS) entry which is preliminary data.</text>
</comment>
<dbReference type="EMBL" id="ABFZ02000020">
    <property type="protein sequence ID" value="EDS14955.1"/>
    <property type="molecule type" value="Genomic_DNA"/>
</dbReference>
<dbReference type="eggNOG" id="COG2936">
    <property type="taxonomic scope" value="Bacteria"/>
</dbReference>
<reference evidence="1 2" key="2">
    <citation type="submission" date="2007-11" db="EMBL/GenBank/DDBJ databases">
        <authorList>
            <person name="Fulton L."/>
            <person name="Clifton S."/>
            <person name="Fulton B."/>
            <person name="Xu J."/>
            <person name="Minx P."/>
            <person name="Pepin K.H."/>
            <person name="Johnson M."/>
            <person name="Thiruvilangam P."/>
            <person name="Bhonagiri V."/>
            <person name="Nash W.E."/>
            <person name="Mardis E.R."/>
            <person name="Wilson R.K."/>
        </authorList>
    </citation>
    <scope>NUCLEOTIDE SEQUENCE [LARGE SCALE GENOMIC DNA]</scope>
    <source>
        <strain evidence="1 2">ATCC 43183</strain>
    </source>
</reference>
<evidence type="ECO:0000313" key="1">
    <source>
        <dbReference type="EMBL" id="EDS14955.1"/>
    </source>
</evidence>
<evidence type="ECO:0000313" key="2">
    <source>
        <dbReference type="Proteomes" id="UP000004713"/>
    </source>
</evidence>
<dbReference type="SUPFAM" id="SSF53474">
    <property type="entry name" value="alpha/beta-Hydrolases"/>
    <property type="match status" value="1"/>
</dbReference>
<dbReference type="HOGENOM" id="CLU_2080070_0_0_10"/>
<organism evidence="1 2">
    <name type="scientific">Bacteroides stercoris ATCC 43183</name>
    <dbReference type="NCBI Taxonomy" id="449673"/>
    <lineage>
        <taxon>Bacteria</taxon>
        <taxon>Pseudomonadati</taxon>
        <taxon>Bacteroidota</taxon>
        <taxon>Bacteroidia</taxon>
        <taxon>Bacteroidales</taxon>
        <taxon>Bacteroidaceae</taxon>
        <taxon>Bacteroides</taxon>
    </lineage>
</organism>
<sequence>MIHSINQQGKALCFTLFYIWLSLNLSAQEITETWITENYHKKEVMIPMRDGICLYTAIYEPLQRTQKAPILMTRTPYKASPYGKKFNNRLWKVCQNAHLLFFTHKAPTFTSWGFVIT</sequence>
<dbReference type="InterPro" id="IPR029058">
    <property type="entry name" value="AB_hydrolase_fold"/>
</dbReference>